<dbReference type="InterPro" id="IPR000719">
    <property type="entry name" value="Prot_kinase_dom"/>
</dbReference>
<dbReference type="Proteomes" id="UP000823749">
    <property type="component" value="Chromosome 2"/>
</dbReference>
<reference evidence="21" key="1">
    <citation type="submission" date="2020-08" db="EMBL/GenBank/DDBJ databases">
        <title>Plant Genome Project.</title>
        <authorList>
            <person name="Zhang R.-G."/>
        </authorList>
    </citation>
    <scope>NUCLEOTIDE SEQUENCE</scope>
    <source>
        <strain evidence="21">WSP0</strain>
        <tissue evidence="21">Leaf</tissue>
    </source>
</reference>
<evidence type="ECO:0000256" key="7">
    <source>
        <dbReference type="ARBA" id="ARBA00022692"/>
    </source>
</evidence>
<dbReference type="EC" id="2.7.11.1" evidence="2"/>
<evidence type="ECO:0000256" key="12">
    <source>
        <dbReference type="ARBA" id="ARBA00022840"/>
    </source>
</evidence>
<keyword evidence="13 19" id="KW-1133">Transmembrane helix</keyword>
<keyword evidence="10" id="KW-0547">Nucleotide-binding</keyword>
<evidence type="ECO:0000256" key="18">
    <source>
        <dbReference type="ARBA" id="ARBA00048679"/>
    </source>
</evidence>
<accession>A0AAV6L526</accession>
<dbReference type="Gene3D" id="1.10.510.10">
    <property type="entry name" value="Transferase(Phosphotransferase) domain 1"/>
    <property type="match status" value="1"/>
</dbReference>
<evidence type="ECO:0000256" key="4">
    <source>
        <dbReference type="ARBA" id="ARBA00022553"/>
    </source>
</evidence>
<dbReference type="InterPro" id="IPR032675">
    <property type="entry name" value="LRR_dom_sf"/>
</dbReference>
<evidence type="ECO:0000256" key="5">
    <source>
        <dbReference type="ARBA" id="ARBA00022614"/>
    </source>
</evidence>
<evidence type="ECO:0000256" key="16">
    <source>
        <dbReference type="ARBA" id="ARBA00023180"/>
    </source>
</evidence>
<dbReference type="InterPro" id="IPR001611">
    <property type="entry name" value="Leu-rich_rpt"/>
</dbReference>
<keyword evidence="22" id="KW-1185">Reference proteome</keyword>
<dbReference type="GO" id="GO:0005524">
    <property type="term" value="F:ATP binding"/>
    <property type="evidence" value="ECO:0007669"/>
    <property type="project" value="UniProtKB-KW"/>
</dbReference>
<keyword evidence="15" id="KW-0675">Receptor</keyword>
<dbReference type="InterPro" id="IPR011009">
    <property type="entry name" value="Kinase-like_dom_sf"/>
</dbReference>
<evidence type="ECO:0000256" key="8">
    <source>
        <dbReference type="ARBA" id="ARBA00022729"/>
    </source>
</evidence>
<dbReference type="GO" id="GO:0004674">
    <property type="term" value="F:protein serine/threonine kinase activity"/>
    <property type="evidence" value="ECO:0007669"/>
    <property type="project" value="UniProtKB-KW"/>
</dbReference>
<comment type="catalytic activity">
    <reaction evidence="17">
        <text>L-threonyl-[protein] + ATP = O-phospho-L-threonyl-[protein] + ADP + H(+)</text>
        <dbReference type="Rhea" id="RHEA:46608"/>
        <dbReference type="Rhea" id="RHEA-COMP:11060"/>
        <dbReference type="Rhea" id="RHEA-COMP:11605"/>
        <dbReference type="ChEBI" id="CHEBI:15378"/>
        <dbReference type="ChEBI" id="CHEBI:30013"/>
        <dbReference type="ChEBI" id="CHEBI:30616"/>
        <dbReference type="ChEBI" id="CHEBI:61977"/>
        <dbReference type="ChEBI" id="CHEBI:456216"/>
        <dbReference type="EC" id="2.7.11.1"/>
    </reaction>
</comment>
<sequence length="382" mass="42304">MLNLSHNELSGSIPSSFDNLRSLTSVDVSYNHLKGPLPDIRAFQEAPFEAVRGNEGLCGNATGLKACELDEIPRKKEKKLLILIVLPTFGFLVLSLMVLGFCLSFRKKMKSTTNEPRQVNNEDLFSIWSYDGKMVYENIIEATENFNAKYCIGEGGCGTVYRAALPNGQVIAVKKLHASSDGDSVNQKGFMSEISTLTEIRHHHIIKLYGFCSHPRHSFLVYEFLQGGSLRKVLASKEEVVEFDWNKRLNVVKELAYTMEVNEKCDIYSFGVLILEMIIGEHPGDLISSQSSSSSSSSSSKTGHGILFKDVLDQRLPPPTNQVAEQIVVAAKVAFACLNARPLSRPTMQQVARTMSNPRPSLQNQLHMITLGELVGANNFTS</sequence>
<gene>
    <name evidence="21" type="ORF">RHGRI_003375</name>
</gene>
<dbReference type="GO" id="GO:0016020">
    <property type="term" value="C:membrane"/>
    <property type="evidence" value="ECO:0007669"/>
    <property type="project" value="UniProtKB-SubCell"/>
</dbReference>
<proteinExistence type="predicted"/>
<dbReference type="InterPro" id="IPR001245">
    <property type="entry name" value="Ser-Thr/Tyr_kinase_cat_dom"/>
</dbReference>
<evidence type="ECO:0000256" key="2">
    <source>
        <dbReference type="ARBA" id="ARBA00012513"/>
    </source>
</evidence>
<evidence type="ECO:0000256" key="17">
    <source>
        <dbReference type="ARBA" id="ARBA00047899"/>
    </source>
</evidence>
<comment type="catalytic activity">
    <reaction evidence="18">
        <text>L-seryl-[protein] + ATP = O-phospho-L-seryl-[protein] + ADP + H(+)</text>
        <dbReference type="Rhea" id="RHEA:17989"/>
        <dbReference type="Rhea" id="RHEA-COMP:9863"/>
        <dbReference type="Rhea" id="RHEA-COMP:11604"/>
        <dbReference type="ChEBI" id="CHEBI:15378"/>
        <dbReference type="ChEBI" id="CHEBI:29999"/>
        <dbReference type="ChEBI" id="CHEBI:30616"/>
        <dbReference type="ChEBI" id="CHEBI:83421"/>
        <dbReference type="ChEBI" id="CHEBI:456216"/>
        <dbReference type="EC" id="2.7.11.1"/>
    </reaction>
</comment>
<evidence type="ECO:0000256" key="13">
    <source>
        <dbReference type="ARBA" id="ARBA00022989"/>
    </source>
</evidence>
<dbReference type="PANTHER" id="PTHR48005:SF70">
    <property type="entry name" value="MDIS1-INTERACTING RECEPTOR LIKE KINASE 2-LIKE"/>
    <property type="match status" value="1"/>
</dbReference>
<evidence type="ECO:0000256" key="15">
    <source>
        <dbReference type="ARBA" id="ARBA00023170"/>
    </source>
</evidence>
<keyword evidence="6" id="KW-0808">Transferase</keyword>
<protein>
    <recommendedName>
        <fullName evidence="2">non-specific serine/threonine protein kinase</fullName>
        <ecNumber evidence="2">2.7.11.1</ecNumber>
    </recommendedName>
</protein>
<feature type="transmembrane region" description="Helical" evidence="19">
    <location>
        <begin position="80"/>
        <end position="101"/>
    </location>
</feature>
<keyword evidence="5" id="KW-0433">Leucine-rich repeat</keyword>
<evidence type="ECO:0000256" key="11">
    <source>
        <dbReference type="ARBA" id="ARBA00022777"/>
    </source>
</evidence>
<dbReference type="Gene3D" id="3.80.10.10">
    <property type="entry name" value="Ribonuclease Inhibitor"/>
    <property type="match status" value="1"/>
</dbReference>
<dbReference type="AlphaFoldDB" id="A0AAV6L526"/>
<keyword evidence="16" id="KW-0325">Glycoprotein</keyword>
<feature type="domain" description="Protein kinase" evidence="20">
    <location>
        <begin position="146"/>
        <end position="382"/>
    </location>
</feature>
<dbReference type="PANTHER" id="PTHR48005">
    <property type="entry name" value="LEUCINE RICH REPEAT KINASE 2"/>
    <property type="match status" value="1"/>
</dbReference>
<evidence type="ECO:0000256" key="3">
    <source>
        <dbReference type="ARBA" id="ARBA00022527"/>
    </source>
</evidence>
<dbReference type="FunFam" id="3.30.200.20:FF:000309">
    <property type="entry name" value="Leucine-rich repeat receptor protein kinase MSP1"/>
    <property type="match status" value="1"/>
</dbReference>
<evidence type="ECO:0000256" key="9">
    <source>
        <dbReference type="ARBA" id="ARBA00022737"/>
    </source>
</evidence>
<comment type="subcellular location">
    <subcellularLocation>
        <location evidence="1">Membrane</location>
        <topology evidence="1">Single-pass type I membrane protein</topology>
    </subcellularLocation>
</comment>
<evidence type="ECO:0000256" key="14">
    <source>
        <dbReference type="ARBA" id="ARBA00023136"/>
    </source>
</evidence>
<dbReference type="Pfam" id="PF07714">
    <property type="entry name" value="PK_Tyr_Ser-Thr"/>
    <property type="match status" value="1"/>
</dbReference>
<evidence type="ECO:0000313" key="22">
    <source>
        <dbReference type="Proteomes" id="UP000823749"/>
    </source>
</evidence>
<dbReference type="EMBL" id="JACTNZ010000002">
    <property type="protein sequence ID" value="KAG5560062.1"/>
    <property type="molecule type" value="Genomic_DNA"/>
</dbReference>
<keyword evidence="8" id="KW-0732">Signal</keyword>
<dbReference type="PROSITE" id="PS50011">
    <property type="entry name" value="PROTEIN_KINASE_DOM"/>
    <property type="match status" value="1"/>
</dbReference>
<keyword evidence="3" id="KW-0723">Serine/threonine-protein kinase</keyword>
<evidence type="ECO:0000256" key="19">
    <source>
        <dbReference type="SAM" id="Phobius"/>
    </source>
</evidence>
<dbReference type="SUPFAM" id="SSF52058">
    <property type="entry name" value="L domain-like"/>
    <property type="match status" value="1"/>
</dbReference>
<dbReference type="InterPro" id="IPR051420">
    <property type="entry name" value="Ser_Thr_Kinases_DiverseReg"/>
</dbReference>
<evidence type="ECO:0000256" key="10">
    <source>
        <dbReference type="ARBA" id="ARBA00022741"/>
    </source>
</evidence>
<dbReference type="Pfam" id="PF00560">
    <property type="entry name" value="LRR_1"/>
    <property type="match status" value="1"/>
</dbReference>
<evidence type="ECO:0000256" key="1">
    <source>
        <dbReference type="ARBA" id="ARBA00004479"/>
    </source>
</evidence>
<dbReference type="Gene3D" id="3.30.200.20">
    <property type="entry name" value="Phosphorylase Kinase, domain 1"/>
    <property type="match status" value="1"/>
</dbReference>
<dbReference type="SUPFAM" id="SSF56112">
    <property type="entry name" value="Protein kinase-like (PK-like)"/>
    <property type="match status" value="1"/>
</dbReference>
<keyword evidence="11" id="KW-0418">Kinase</keyword>
<name>A0AAV6L526_9ERIC</name>
<keyword evidence="14 19" id="KW-0472">Membrane</keyword>
<keyword evidence="12" id="KW-0067">ATP-binding</keyword>
<organism evidence="21 22">
    <name type="scientific">Rhododendron griersonianum</name>
    <dbReference type="NCBI Taxonomy" id="479676"/>
    <lineage>
        <taxon>Eukaryota</taxon>
        <taxon>Viridiplantae</taxon>
        <taxon>Streptophyta</taxon>
        <taxon>Embryophyta</taxon>
        <taxon>Tracheophyta</taxon>
        <taxon>Spermatophyta</taxon>
        <taxon>Magnoliopsida</taxon>
        <taxon>eudicotyledons</taxon>
        <taxon>Gunneridae</taxon>
        <taxon>Pentapetalae</taxon>
        <taxon>asterids</taxon>
        <taxon>Ericales</taxon>
        <taxon>Ericaceae</taxon>
        <taxon>Ericoideae</taxon>
        <taxon>Rhodoreae</taxon>
        <taxon>Rhododendron</taxon>
    </lineage>
</organism>
<evidence type="ECO:0000313" key="21">
    <source>
        <dbReference type="EMBL" id="KAG5560062.1"/>
    </source>
</evidence>
<keyword evidence="9" id="KW-0677">Repeat</keyword>
<keyword evidence="7 19" id="KW-0812">Transmembrane</keyword>
<evidence type="ECO:0000256" key="6">
    <source>
        <dbReference type="ARBA" id="ARBA00022679"/>
    </source>
</evidence>
<keyword evidence="4" id="KW-0597">Phosphoprotein</keyword>
<comment type="caution">
    <text evidence="21">The sequence shown here is derived from an EMBL/GenBank/DDBJ whole genome shotgun (WGS) entry which is preliminary data.</text>
</comment>
<evidence type="ECO:0000259" key="20">
    <source>
        <dbReference type="PROSITE" id="PS50011"/>
    </source>
</evidence>